<name>A0A0F6IA09_LEPIR</name>
<dbReference type="AlphaFoldDB" id="A0A0F6IA09"/>
<comment type="caution">
    <text evidence="1">The sequence shown here is derived from an EMBL/GenBank/DDBJ whole genome shotgun (WGS) entry which is preliminary data.</text>
</comment>
<gene>
    <name evidence="1" type="ORF">LEP1GSC079_4573</name>
</gene>
<organism evidence="1 2">
    <name type="scientific">Leptospira interrogans str. FPW1039</name>
    <dbReference type="NCBI Taxonomy" id="1193040"/>
    <lineage>
        <taxon>Bacteria</taxon>
        <taxon>Pseudomonadati</taxon>
        <taxon>Spirochaetota</taxon>
        <taxon>Spirochaetia</taxon>
        <taxon>Leptospirales</taxon>
        <taxon>Leptospiraceae</taxon>
        <taxon>Leptospira</taxon>
    </lineage>
</organism>
<evidence type="ECO:0000313" key="1">
    <source>
        <dbReference type="EMBL" id="EMJ34884.1"/>
    </source>
</evidence>
<dbReference type="EMBL" id="AKWR02000198">
    <property type="protein sequence ID" value="EMJ34884.1"/>
    <property type="molecule type" value="Genomic_DNA"/>
</dbReference>
<evidence type="ECO:0000313" key="2">
    <source>
        <dbReference type="Proteomes" id="UP000012164"/>
    </source>
</evidence>
<accession>A0A0F6IA09</accession>
<sequence length="66" mass="7873">MMIEGSAPIQLMKSKLEEPVWKEKKLCLIIFRNNSLYFQFHFLQKRTLRLQKNPSIFLFLALSISD</sequence>
<reference evidence="1 2" key="1">
    <citation type="submission" date="2013-01" db="EMBL/GenBank/DDBJ databases">
        <authorList>
            <person name="Harkins D.M."/>
            <person name="Durkin A.S."/>
            <person name="Brinkac L.M."/>
            <person name="Haft D.H."/>
            <person name="Selengut J.D."/>
            <person name="Sanka R."/>
            <person name="DePew J."/>
            <person name="Purushe J."/>
            <person name="Peacock S.J."/>
            <person name="Thaipadungpanit J."/>
            <person name="Wuthiekanun V.W."/>
            <person name="Day N.P."/>
            <person name="Vinetz J.M."/>
            <person name="Sutton G.G."/>
            <person name="Nierman W.C."/>
            <person name="Fouts D.E."/>
        </authorList>
    </citation>
    <scope>NUCLEOTIDE SEQUENCE [LARGE SCALE GENOMIC DNA]</scope>
    <source>
        <strain evidence="1 2">FPW1039</strain>
    </source>
</reference>
<proteinExistence type="predicted"/>
<protein>
    <submittedName>
        <fullName evidence="1">Uncharacterized protein</fullName>
    </submittedName>
</protein>
<dbReference type="Proteomes" id="UP000012164">
    <property type="component" value="Unassembled WGS sequence"/>
</dbReference>